<reference evidence="2 3" key="1">
    <citation type="submission" date="2018-07" db="EMBL/GenBank/DDBJ databases">
        <title>Genomic Encyclopedia of Type Strains, Phase III (KMG-III): the genomes of soil and plant-associated and newly described type strains.</title>
        <authorList>
            <person name="Whitman W."/>
        </authorList>
    </citation>
    <scope>NUCLEOTIDE SEQUENCE [LARGE SCALE GENOMIC DNA]</scope>
    <source>
        <strain evidence="2 3">CECT 8575</strain>
    </source>
</reference>
<feature type="binding site" evidence="1">
    <location>
        <position position="190"/>
    </location>
    <ligand>
        <name>Zn(2+)</name>
        <dbReference type="ChEBI" id="CHEBI:29105"/>
    </ligand>
</feature>
<keyword evidence="3" id="KW-1185">Reference proteome</keyword>
<dbReference type="GO" id="GO:0008725">
    <property type="term" value="F:DNA-3-methyladenine glycosylase activity"/>
    <property type="evidence" value="ECO:0007669"/>
    <property type="project" value="InterPro"/>
</dbReference>
<dbReference type="PANTHER" id="PTHR30037:SF4">
    <property type="entry name" value="DNA-3-METHYLADENINE GLYCOSYLASE I"/>
    <property type="match status" value="1"/>
</dbReference>
<feature type="binding site" evidence="1">
    <location>
        <position position="186"/>
    </location>
    <ligand>
        <name>Zn(2+)</name>
        <dbReference type="ChEBI" id="CHEBI:29105"/>
    </ligand>
</feature>
<comment type="caution">
    <text evidence="2">The sequence shown here is derived from an EMBL/GenBank/DDBJ whole genome shotgun (WGS) entry which is preliminary data.</text>
</comment>
<dbReference type="PANTHER" id="PTHR30037">
    <property type="entry name" value="DNA-3-METHYLADENINE GLYCOSYLASE 1"/>
    <property type="match status" value="1"/>
</dbReference>
<dbReference type="InterPro" id="IPR011257">
    <property type="entry name" value="DNA_glycosylase"/>
</dbReference>
<proteinExistence type="predicted"/>
<evidence type="ECO:0000313" key="2">
    <source>
        <dbReference type="EMBL" id="RCW42785.1"/>
    </source>
</evidence>
<feature type="binding site" evidence="1">
    <location>
        <position position="31"/>
    </location>
    <ligand>
        <name>Zn(2+)</name>
        <dbReference type="ChEBI" id="CHEBI:29105"/>
    </ligand>
</feature>
<evidence type="ECO:0000256" key="1">
    <source>
        <dbReference type="PIRSR" id="PIRSR604597-1"/>
    </source>
</evidence>
<dbReference type="InterPro" id="IPR005019">
    <property type="entry name" value="Adenine_glyco"/>
</dbReference>
<dbReference type="InterPro" id="IPR004597">
    <property type="entry name" value="Tag"/>
</dbReference>
<dbReference type="EMBL" id="QPJC01000008">
    <property type="protein sequence ID" value="RCW42785.1"/>
    <property type="molecule type" value="Genomic_DNA"/>
</dbReference>
<gene>
    <name evidence="2" type="ORF">DFQ14_10841</name>
</gene>
<dbReference type="Proteomes" id="UP000253495">
    <property type="component" value="Unassembled WGS sequence"/>
</dbReference>
<dbReference type="NCBIfam" id="TIGR00624">
    <property type="entry name" value="tag"/>
    <property type="match status" value="1"/>
</dbReference>
<dbReference type="Pfam" id="PF03352">
    <property type="entry name" value="Adenine_glyco"/>
    <property type="match status" value="1"/>
</dbReference>
<dbReference type="SUPFAM" id="SSF48150">
    <property type="entry name" value="DNA-glycosylase"/>
    <property type="match status" value="1"/>
</dbReference>
<keyword evidence="1" id="KW-0862">Zinc</keyword>
<dbReference type="GO" id="GO:0006284">
    <property type="term" value="P:base-excision repair"/>
    <property type="evidence" value="ECO:0007669"/>
    <property type="project" value="InterPro"/>
</dbReference>
<accession>A0A368VP82</accession>
<organism evidence="2 3">
    <name type="scientific">Halopolyspora algeriensis</name>
    <dbReference type="NCBI Taxonomy" id="1500506"/>
    <lineage>
        <taxon>Bacteria</taxon>
        <taxon>Bacillati</taxon>
        <taxon>Actinomycetota</taxon>
        <taxon>Actinomycetes</taxon>
        <taxon>Actinomycetes incertae sedis</taxon>
        <taxon>Halopolyspora</taxon>
    </lineage>
</organism>
<evidence type="ECO:0000313" key="3">
    <source>
        <dbReference type="Proteomes" id="UP000253495"/>
    </source>
</evidence>
<dbReference type="Gene3D" id="1.10.340.30">
    <property type="entry name" value="Hypothetical protein, domain 2"/>
    <property type="match status" value="1"/>
</dbReference>
<keyword evidence="1" id="KW-0479">Metal-binding</keyword>
<feature type="binding site" evidence="1">
    <location>
        <position position="18"/>
    </location>
    <ligand>
        <name>Zn(2+)</name>
        <dbReference type="ChEBI" id="CHEBI:29105"/>
    </ligand>
</feature>
<name>A0A368VP82_9ACTN</name>
<sequence length="194" mass="21712">MVSDADRVVLGTDGRARCPWGSGPADYSTYHDTEWGVPLRGEQELFERISLESFQSGLSWLTILRKREAFRQAFAGFDPGRVAGFGDEDRERLLSDATIVRNRAKIDATIRNARALLELDRSLDELLWSFAPDAGNRKRPVTIADVPATTPESEAMAKELKRRGFVFVGPTTCYALMQATGMVDDHLTDCWRAE</sequence>
<protein>
    <submittedName>
        <fullName evidence="2">DNA-3-methyladenine glycosylase I</fullName>
    </submittedName>
</protein>
<dbReference type="GO" id="GO:0046872">
    <property type="term" value="F:metal ion binding"/>
    <property type="evidence" value="ECO:0007669"/>
    <property type="project" value="UniProtKB-KW"/>
</dbReference>
<dbReference type="AlphaFoldDB" id="A0A368VP82"/>
<dbReference type="InterPro" id="IPR052891">
    <property type="entry name" value="DNA-3mA_glycosylase"/>
</dbReference>